<name>A0A5B7CY81_PORTR</name>
<organism evidence="1 2">
    <name type="scientific">Portunus trituberculatus</name>
    <name type="common">Swimming crab</name>
    <name type="synonym">Neptunus trituberculatus</name>
    <dbReference type="NCBI Taxonomy" id="210409"/>
    <lineage>
        <taxon>Eukaryota</taxon>
        <taxon>Metazoa</taxon>
        <taxon>Ecdysozoa</taxon>
        <taxon>Arthropoda</taxon>
        <taxon>Crustacea</taxon>
        <taxon>Multicrustacea</taxon>
        <taxon>Malacostraca</taxon>
        <taxon>Eumalacostraca</taxon>
        <taxon>Eucarida</taxon>
        <taxon>Decapoda</taxon>
        <taxon>Pleocyemata</taxon>
        <taxon>Brachyura</taxon>
        <taxon>Eubrachyura</taxon>
        <taxon>Portunoidea</taxon>
        <taxon>Portunidae</taxon>
        <taxon>Portuninae</taxon>
        <taxon>Portunus</taxon>
    </lineage>
</organism>
<proteinExistence type="predicted"/>
<dbReference type="OrthoDB" id="25654at2759"/>
<protein>
    <submittedName>
        <fullName evidence="1">Uncharacterized protein</fullName>
    </submittedName>
</protein>
<evidence type="ECO:0000313" key="1">
    <source>
        <dbReference type="EMBL" id="MPC13316.1"/>
    </source>
</evidence>
<evidence type="ECO:0000313" key="2">
    <source>
        <dbReference type="Proteomes" id="UP000324222"/>
    </source>
</evidence>
<gene>
    <name evidence="1" type="ORF">E2C01_006047</name>
</gene>
<comment type="caution">
    <text evidence="1">The sequence shown here is derived from an EMBL/GenBank/DDBJ whole genome shotgun (WGS) entry which is preliminary data.</text>
</comment>
<keyword evidence="2" id="KW-1185">Reference proteome</keyword>
<dbReference type="EMBL" id="VSRR010000273">
    <property type="protein sequence ID" value="MPC13316.1"/>
    <property type="molecule type" value="Genomic_DNA"/>
</dbReference>
<sequence length="243" mass="27131">MRASVALLSSLCSSVQEGSLHLNTVWVSWTLGAAAVHWMTPVVEKKKKKVNELQTPFATHNFPLVPPASGAPWAARGWQRRSYCDQARLCEALDEAGRAGSGRKPYITKANVARICATLVGPVPPPPRNPPRRHISTGVSVNLMVSGPLPHARCPHISRTDAFIHTHLIPRTTLWSFSSLAHASRDSLIEVLEVEAVHTKWYNYVATTTEVFHHYFPAKSVTVHPCDVPWMTHRIKRFICQRK</sequence>
<dbReference type="AlphaFoldDB" id="A0A5B7CY81"/>
<dbReference type="Proteomes" id="UP000324222">
    <property type="component" value="Unassembled WGS sequence"/>
</dbReference>
<reference evidence="1 2" key="1">
    <citation type="submission" date="2019-05" db="EMBL/GenBank/DDBJ databases">
        <title>Another draft genome of Portunus trituberculatus and its Hox gene families provides insights of decapod evolution.</title>
        <authorList>
            <person name="Jeong J.-H."/>
            <person name="Song I."/>
            <person name="Kim S."/>
            <person name="Choi T."/>
            <person name="Kim D."/>
            <person name="Ryu S."/>
            <person name="Kim W."/>
        </authorList>
    </citation>
    <scope>NUCLEOTIDE SEQUENCE [LARGE SCALE GENOMIC DNA]</scope>
    <source>
        <tissue evidence="1">Muscle</tissue>
    </source>
</reference>
<accession>A0A5B7CY81</accession>